<feature type="compositionally biased region" description="Polar residues" evidence="1">
    <location>
        <begin position="1"/>
        <end position="19"/>
    </location>
</feature>
<feature type="region of interest" description="Disordered" evidence="1">
    <location>
        <begin position="1"/>
        <end position="24"/>
    </location>
</feature>
<evidence type="ECO:0000313" key="2">
    <source>
        <dbReference type="EMBL" id="EGI67517.1"/>
    </source>
</evidence>
<organism evidence="3">
    <name type="scientific">Acromyrmex echinatior</name>
    <name type="common">Panamanian leafcutter ant</name>
    <name type="synonym">Acromyrmex octospinosus echinatior</name>
    <dbReference type="NCBI Taxonomy" id="103372"/>
    <lineage>
        <taxon>Eukaryota</taxon>
        <taxon>Metazoa</taxon>
        <taxon>Ecdysozoa</taxon>
        <taxon>Arthropoda</taxon>
        <taxon>Hexapoda</taxon>
        <taxon>Insecta</taxon>
        <taxon>Pterygota</taxon>
        <taxon>Neoptera</taxon>
        <taxon>Endopterygota</taxon>
        <taxon>Hymenoptera</taxon>
        <taxon>Apocrita</taxon>
        <taxon>Aculeata</taxon>
        <taxon>Formicoidea</taxon>
        <taxon>Formicidae</taxon>
        <taxon>Myrmicinae</taxon>
        <taxon>Acromyrmex</taxon>
    </lineage>
</organism>
<name>F4WE79_ACREC</name>
<dbReference type="InParanoid" id="F4WE79"/>
<reference evidence="2" key="1">
    <citation type="submission" date="2011-02" db="EMBL/GenBank/DDBJ databases">
        <title>The genome of the leaf-cutting ant Acromyrmex echinatior suggests key adaptations to social evolution and fungus farming.</title>
        <authorList>
            <person name="Nygaard S."/>
            <person name="Zhang G."/>
        </authorList>
    </citation>
    <scope>NUCLEOTIDE SEQUENCE</scope>
</reference>
<protein>
    <submittedName>
        <fullName evidence="2">Uncharacterized protein</fullName>
    </submittedName>
</protein>
<accession>F4WE79</accession>
<evidence type="ECO:0000256" key="1">
    <source>
        <dbReference type="SAM" id="MobiDB-lite"/>
    </source>
</evidence>
<proteinExistence type="predicted"/>
<sequence length="146" mass="15946">MSSISQQPSSQHVDQCKTSVRSRRQSGVDVSSVIGAVERIGATSGNAIALISRGESAAITRSRNIEVFIIRDSSSSTRTFFHDARTGKCELRDVPSLRRIRDEPPSAFNGATWTTSGGRKKFVDKGVANVIQELHPSLDPTIDYLR</sequence>
<dbReference type="Proteomes" id="UP000007755">
    <property type="component" value="Unassembled WGS sequence"/>
</dbReference>
<evidence type="ECO:0000313" key="3">
    <source>
        <dbReference type="Proteomes" id="UP000007755"/>
    </source>
</evidence>
<dbReference type="AlphaFoldDB" id="F4WE79"/>
<gene>
    <name evidence="2" type="ORF">G5I_03910</name>
</gene>
<keyword evidence="3" id="KW-1185">Reference proteome</keyword>
<dbReference type="EMBL" id="GL888102">
    <property type="protein sequence ID" value="EGI67517.1"/>
    <property type="molecule type" value="Genomic_DNA"/>
</dbReference>